<evidence type="ECO:0000256" key="1">
    <source>
        <dbReference type="ARBA" id="ARBA00010333"/>
    </source>
</evidence>
<dbReference type="EMBL" id="CP059693">
    <property type="protein sequence ID" value="WDE14254.1"/>
    <property type="molecule type" value="Genomic_DNA"/>
</dbReference>
<feature type="domain" description="Solute-binding protein family 3/N-terminal" evidence="4">
    <location>
        <begin position="21"/>
        <end position="252"/>
    </location>
</feature>
<evidence type="ECO:0000256" key="2">
    <source>
        <dbReference type="ARBA" id="ARBA00022729"/>
    </source>
</evidence>
<evidence type="ECO:0000313" key="6">
    <source>
        <dbReference type="Proteomes" id="UP001215231"/>
    </source>
</evidence>
<dbReference type="Proteomes" id="UP001215231">
    <property type="component" value="Chromosome"/>
</dbReference>
<organism evidence="5 6">
    <name type="scientific">Thalassomonas haliotis</name>
    <dbReference type="NCBI Taxonomy" id="485448"/>
    <lineage>
        <taxon>Bacteria</taxon>
        <taxon>Pseudomonadati</taxon>
        <taxon>Pseudomonadota</taxon>
        <taxon>Gammaproteobacteria</taxon>
        <taxon>Alteromonadales</taxon>
        <taxon>Colwelliaceae</taxon>
        <taxon>Thalassomonas</taxon>
    </lineage>
</organism>
<dbReference type="InterPro" id="IPR001638">
    <property type="entry name" value="Solute-binding_3/MltF_N"/>
</dbReference>
<evidence type="ECO:0000256" key="3">
    <source>
        <dbReference type="SAM" id="SignalP"/>
    </source>
</evidence>
<sequence length="253" mass="28781">MIKILLLAALVFSSGYGQARTLSVGWEIWYPYQYRNKAQQLLGADLEILNTVAKHSGFTLRYSEIPWRRLLQFVKTGEMDIAMGASYNAERAQSAYYSVPYRLEVIRLFMKKGRLAKFTLHSLTDIRASDYMIGIEGGYYYGEVFAGLMKDPAFSAHFREAVDIEGNVSMLVKGQIDGFLVDPNTMQAFSKRYAMEEEFEMHPMVVYQSDIHFLLSKASVSADEFARFNQALTAMSDSGQLQQILNAWSIYGQ</sequence>
<dbReference type="Pfam" id="PF00497">
    <property type="entry name" value="SBP_bac_3"/>
    <property type="match status" value="1"/>
</dbReference>
<comment type="similarity">
    <text evidence="1">Belongs to the bacterial solute-binding protein 3 family.</text>
</comment>
<keyword evidence="2 3" id="KW-0732">Signal</keyword>
<protein>
    <submittedName>
        <fullName evidence="5">Transporter substrate-binding domain-containing protein</fullName>
    </submittedName>
</protein>
<keyword evidence="6" id="KW-1185">Reference proteome</keyword>
<accession>A0ABY7VKI9</accession>
<dbReference type="Gene3D" id="3.40.190.10">
    <property type="entry name" value="Periplasmic binding protein-like II"/>
    <property type="match status" value="2"/>
</dbReference>
<feature type="chain" id="PRO_5045229565" evidence="3">
    <location>
        <begin position="20"/>
        <end position="253"/>
    </location>
</feature>
<dbReference type="PANTHER" id="PTHR35936">
    <property type="entry name" value="MEMBRANE-BOUND LYTIC MUREIN TRANSGLYCOSYLASE F"/>
    <property type="match status" value="1"/>
</dbReference>
<proteinExistence type="inferred from homology"/>
<evidence type="ECO:0000259" key="4">
    <source>
        <dbReference type="SMART" id="SM00062"/>
    </source>
</evidence>
<evidence type="ECO:0000313" key="5">
    <source>
        <dbReference type="EMBL" id="WDE14254.1"/>
    </source>
</evidence>
<name>A0ABY7VKI9_9GAMM</name>
<gene>
    <name evidence="5" type="ORF">H3N35_13035</name>
</gene>
<dbReference type="SMART" id="SM00062">
    <property type="entry name" value="PBPb"/>
    <property type="match status" value="1"/>
</dbReference>
<dbReference type="SUPFAM" id="SSF53850">
    <property type="entry name" value="Periplasmic binding protein-like II"/>
    <property type="match status" value="1"/>
</dbReference>
<dbReference type="RefSeq" id="WP_274054802.1">
    <property type="nucleotide sequence ID" value="NZ_CP059693.1"/>
</dbReference>
<reference evidence="5 6" key="1">
    <citation type="journal article" date="2022" name="Mar. Drugs">
        <title>Bioassay-Guided Fractionation Leads to the Detection of Cholic Acid Generated by the Rare Thalassomonas sp.</title>
        <authorList>
            <person name="Pheiffer F."/>
            <person name="Schneider Y.K."/>
            <person name="Hansen E.H."/>
            <person name="Andersen J.H."/>
            <person name="Isaksson J."/>
            <person name="Busche T."/>
            <person name="R C."/>
            <person name="Kalinowski J."/>
            <person name="Zyl L.V."/>
            <person name="Trindade M."/>
        </authorList>
    </citation>
    <scope>NUCLEOTIDE SEQUENCE [LARGE SCALE GENOMIC DNA]</scope>
    <source>
        <strain evidence="5 6">A5K-61T</strain>
    </source>
</reference>
<dbReference type="PANTHER" id="PTHR35936:SF35">
    <property type="entry name" value="L-CYSTINE-BINDING PROTEIN TCYJ"/>
    <property type="match status" value="1"/>
</dbReference>
<feature type="signal peptide" evidence="3">
    <location>
        <begin position="1"/>
        <end position="19"/>
    </location>
</feature>